<accession>A0A7I4XUV1</accession>
<reference evidence="3" key="1">
    <citation type="submission" date="2020-12" db="UniProtKB">
        <authorList>
            <consortium name="WormBaseParasite"/>
        </authorList>
    </citation>
    <scope>IDENTIFICATION</scope>
    <source>
        <strain evidence="3">MHco3</strain>
    </source>
</reference>
<dbReference type="WBParaSite" id="HCON_00007380-00001">
    <property type="protein sequence ID" value="HCON_00007380-00001"/>
    <property type="gene ID" value="HCON_00007380"/>
</dbReference>
<feature type="region of interest" description="Disordered" evidence="1">
    <location>
        <begin position="199"/>
        <end position="233"/>
    </location>
</feature>
<feature type="region of interest" description="Disordered" evidence="1">
    <location>
        <begin position="479"/>
        <end position="562"/>
    </location>
</feature>
<keyword evidence="2" id="KW-1185">Reference proteome</keyword>
<proteinExistence type="predicted"/>
<dbReference type="AlphaFoldDB" id="A0A7I4XUV1"/>
<dbReference type="OrthoDB" id="5843165at2759"/>
<feature type="compositionally biased region" description="Low complexity" evidence="1">
    <location>
        <begin position="219"/>
        <end position="233"/>
    </location>
</feature>
<evidence type="ECO:0000256" key="1">
    <source>
        <dbReference type="SAM" id="MobiDB-lite"/>
    </source>
</evidence>
<evidence type="ECO:0000313" key="2">
    <source>
        <dbReference type="Proteomes" id="UP000025227"/>
    </source>
</evidence>
<dbReference type="Proteomes" id="UP000025227">
    <property type="component" value="Unplaced"/>
</dbReference>
<organism evidence="2 3">
    <name type="scientific">Haemonchus contortus</name>
    <name type="common">Barber pole worm</name>
    <dbReference type="NCBI Taxonomy" id="6289"/>
    <lineage>
        <taxon>Eukaryota</taxon>
        <taxon>Metazoa</taxon>
        <taxon>Ecdysozoa</taxon>
        <taxon>Nematoda</taxon>
        <taxon>Chromadorea</taxon>
        <taxon>Rhabditida</taxon>
        <taxon>Rhabditina</taxon>
        <taxon>Rhabditomorpha</taxon>
        <taxon>Strongyloidea</taxon>
        <taxon>Trichostrongylidae</taxon>
        <taxon>Haemonchus</taxon>
    </lineage>
</organism>
<protein>
    <submittedName>
        <fullName evidence="3">Uncharacterized protein</fullName>
    </submittedName>
</protein>
<evidence type="ECO:0000313" key="3">
    <source>
        <dbReference type="WBParaSite" id="HCON_00007380-00001"/>
    </source>
</evidence>
<dbReference type="OMA" id="RCKDYAQ"/>
<feature type="compositionally biased region" description="Basic and acidic residues" evidence="1">
    <location>
        <begin position="523"/>
        <end position="535"/>
    </location>
</feature>
<name>A0A7I4XUV1_HAECO</name>
<feature type="compositionally biased region" description="Basic residues" evidence="1">
    <location>
        <begin position="447"/>
        <end position="460"/>
    </location>
</feature>
<sequence length="693" mass="77538">MGEDAHLEEADEGYGLSPVHDESLKFDDDRERWICSIDGSCITNKGERPTDQCELQPCSVISSERSVAPIESATAFPTVVLDDSEPLFKNLSRRQQPIVRSIRTPIALPQPMDGAMVKRRLTRNKSSSRVCREISPIARVSSFDSLQKSVGNTSQIYDPLRRATSQISLAFDNGFSAELKSQGDKLMNGLKAILKERLAREVQPRPPSNPSTQPTLVTALSSRAGSSSTLSTGRDALTREVRLLREALDGINLIDRAQRSNSPFPKGDETIPDSFTMPDEVVSIERPASGSRGTSAVEQARLSSRGSIQLLSDNAIRNNEHRSDGLTIRRFRIEGGPDHNSDNHLREQGVNTHKFPVRHVVITHRVKHELDHSIGRTRFHIGSHVPEGKPHFHPFKLRTTLDSSQQIMDVDSIPHLGKRDETRDANFDGRAARATIHGEEEKETEHHPHKQRKGGGKRGRPVLIGRSLYSRGRVHFRPRVNFHPLPRGTSSEAEADSQESSPLSQERAAGGERHDAAVMTEEPEIRDSANAKPDEVVNENDGGQSSPPIRRKSPDNKKLPFVGSGLKGADTFSIVGNQQQVMKVTSTRFQEWLPLVRSIIYDSRCKDYAQALRRDLARQKRSHSEQMRLLQLDLVECRSESERREIRDDIARLKQQWTAKHDRVLSCLNELISKGGVWSKVQQLRTIHSALVA</sequence>
<feature type="region of interest" description="Disordered" evidence="1">
    <location>
        <begin position="436"/>
        <end position="462"/>
    </location>
</feature>
<feature type="compositionally biased region" description="Basic and acidic residues" evidence="1">
    <location>
        <begin position="436"/>
        <end position="446"/>
    </location>
</feature>
<feature type="region of interest" description="Disordered" evidence="1">
    <location>
        <begin position="1"/>
        <end position="20"/>
    </location>
</feature>